<sequence>MELQESIVKSNVTSKEAQCLLQIAEAQHKLHSAECIVLQQKILITKLLLELYLTQVDQIQQEENWTTDTSISKIRNLLKDISGNCFFSQDQNSRFFFNLETVSEKPKGSLYLSLIEGLSSSTDEIEAFQVEDKIKCCRIFFHTINHTSNRPMQGQGGQIAQLEQTILKMADPVQKKTRGVRMIDSADETNPMTLEPKKKKPLGAKKSETHCQLPCITTDF</sequence>
<gene>
    <name evidence="1" type="ORF">BT96DRAFT_937957</name>
</gene>
<dbReference type="Proteomes" id="UP000799118">
    <property type="component" value="Unassembled WGS sequence"/>
</dbReference>
<evidence type="ECO:0000313" key="2">
    <source>
        <dbReference type="Proteomes" id="UP000799118"/>
    </source>
</evidence>
<dbReference type="AlphaFoldDB" id="A0A6A4HWV7"/>
<name>A0A6A4HWV7_9AGAR</name>
<keyword evidence="2" id="KW-1185">Reference proteome</keyword>
<reference evidence="1" key="1">
    <citation type="journal article" date="2019" name="Environ. Microbiol.">
        <title>Fungal ecological strategies reflected in gene transcription - a case study of two litter decomposers.</title>
        <authorList>
            <person name="Barbi F."/>
            <person name="Kohler A."/>
            <person name="Barry K."/>
            <person name="Baskaran P."/>
            <person name="Daum C."/>
            <person name="Fauchery L."/>
            <person name="Ihrmark K."/>
            <person name="Kuo A."/>
            <person name="LaButti K."/>
            <person name="Lipzen A."/>
            <person name="Morin E."/>
            <person name="Grigoriev I.V."/>
            <person name="Henrissat B."/>
            <person name="Lindahl B."/>
            <person name="Martin F."/>
        </authorList>
    </citation>
    <scope>NUCLEOTIDE SEQUENCE</scope>
    <source>
        <strain evidence="1">JB14</strain>
    </source>
</reference>
<evidence type="ECO:0000313" key="1">
    <source>
        <dbReference type="EMBL" id="KAE9401417.1"/>
    </source>
</evidence>
<organism evidence="1 2">
    <name type="scientific">Gymnopus androsaceus JB14</name>
    <dbReference type="NCBI Taxonomy" id="1447944"/>
    <lineage>
        <taxon>Eukaryota</taxon>
        <taxon>Fungi</taxon>
        <taxon>Dikarya</taxon>
        <taxon>Basidiomycota</taxon>
        <taxon>Agaricomycotina</taxon>
        <taxon>Agaricomycetes</taxon>
        <taxon>Agaricomycetidae</taxon>
        <taxon>Agaricales</taxon>
        <taxon>Marasmiineae</taxon>
        <taxon>Omphalotaceae</taxon>
        <taxon>Gymnopus</taxon>
    </lineage>
</organism>
<dbReference type="EMBL" id="ML769446">
    <property type="protein sequence ID" value="KAE9401417.1"/>
    <property type="molecule type" value="Genomic_DNA"/>
</dbReference>
<proteinExistence type="predicted"/>
<protein>
    <submittedName>
        <fullName evidence="1">Uncharacterized protein</fullName>
    </submittedName>
</protein>
<accession>A0A6A4HWV7</accession>